<organism evidence="1 2">
    <name type="scientific">Pleurotus eryngii</name>
    <name type="common">Boletus of the steppes</name>
    <dbReference type="NCBI Taxonomy" id="5323"/>
    <lineage>
        <taxon>Eukaryota</taxon>
        <taxon>Fungi</taxon>
        <taxon>Dikarya</taxon>
        <taxon>Basidiomycota</taxon>
        <taxon>Agaricomycotina</taxon>
        <taxon>Agaricomycetes</taxon>
        <taxon>Agaricomycetidae</taxon>
        <taxon>Agaricales</taxon>
        <taxon>Pleurotineae</taxon>
        <taxon>Pleurotaceae</taxon>
        <taxon>Pleurotus</taxon>
    </lineage>
</organism>
<evidence type="ECO:0000313" key="2">
    <source>
        <dbReference type="Proteomes" id="UP000807025"/>
    </source>
</evidence>
<dbReference type="EMBL" id="MU154650">
    <property type="protein sequence ID" value="KAF9490088.1"/>
    <property type="molecule type" value="Genomic_DNA"/>
</dbReference>
<dbReference type="AlphaFoldDB" id="A0A9P6DBV4"/>
<dbReference type="OrthoDB" id="2641892at2759"/>
<feature type="non-terminal residue" evidence="1">
    <location>
        <position position="64"/>
    </location>
</feature>
<gene>
    <name evidence="1" type="ORF">BDN71DRAFT_1400550</name>
</gene>
<evidence type="ECO:0008006" key="3">
    <source>
        <dbReference type="Google" id="ProtNLM"/>
    </source>
</evidence>
<name>A0A9P6DBV4_PLEER</name>
<evidence type="ECO:0000313" key="1">
    <source>
        <dbReference type="EMBL" id="KAF9490088.1"/>
    </source>
</evidence>
<comment type="caution">
    <text evidence="1">The sequence shown here is derived from an EMBL/GenBank/DDBJ whole genome shotgun (WGS) entry which is preliminary data.</text>
</comment>
<sequence length="64" mass="7117">MQCTDIKSLINFVYPGIDGITPPPEYFLERSILAARNNDVDDLNATILEQMDSEVETLISADSI</sequence>
<keyword evidence="2" id="KW-1185">Reference proteome</keyword>
<reference evidence="1" key="1">
    <citation type="submission" date="2020-11" db="EMBL/GenBank/DDBJ databases">
        <authorList>
            <consortium name="DOE Joint Genome Institute"/>
            <person name="Ahrendt S."/>
            <person name="Riley R."/>
            <person name="Andreopoulos W."/>
            <person name="Labutti K."/>
            <person name="Pangilinan J."/>
            <person name="Ruiz-Duenas F.J."/>
            <person name="Barrasa J.M."/>
            <person name="Sanchez-Garcia M."/>
            <person name="Camarero S."/>
            <person name="Miyauchi S."/>
            <person name="Serrano A."/>
            <person name="Linde D."/>
            <person name="Babiker R."/>
            <person name="Drula E."/>
            <person name="Ayuso-Fernandez I."/>
            <person name="Pacheco R."/>
            <person name="Padilla G."/>
            <person name="Ferreira P."/>
            <person name="Barriuso J."/>
            <person name="Kellner H."/>
            <person name="Castanera R."/>
            <person name="Alfaro M."/>
            <person name="Ramirez L."/>
            <person name="Pisabarro A.G."/>
            <person name="Kuo A."/>
            <person name="Tritt A."/>
            <person name="Lipzen A."/>
            <person name="He G."/>
            <person name="Yan M."/>
            <person name="Ng V."/>
            <person name="Cullen D."/>
            <person name="Martin F."/>
            <person name="Rosso M.-N."/>
            <person name="Henrissat B."/>
            <person name="Hibbett D."/>
            <person name="Martinez A.T."/>
            <person name="Grigoriev I.V."/>
        </authorList>
    </citation>
    <scope>NUCLEOTIDE SEQUENCE</scope>
    <source>
        <strain evidence="1">ATCC 90797</strain>
    </source>
</reference>
<protein>
    <recommendedName>
        <fullName evidence="3">ATP-dependent DNA helicase</fullName>
    </recommendedName>
</protein>
<proteinExistence type="predicted"/>
<accession>A0A9P6DBV4</accession>
<dbReference type="Proteomes" id="UP000807025">
    <property type="component" value="Unassembled WGS sequence"/>
</dbReference>